<evidence type="ECO:0000259" key="5">
    <source>
        <dbReference type="PROSITE" id="PS50600"/>
    </source>
</evidence>
<dbReference type="Pfam" id="PF02902">
    <property type="entry name" value="Peptidase_C48"/>
    <property type="match status" value="1"/>
</dbReference>
<proteinExistence type="inferred from homology"/>
<comment type="caution">
    <text evidence="6">The sequence shown here is derived from an EMBL/GenBank/DDBJ whole genome shotgun (WGS) entry which is preliminary data.</text>
</comment>
<dbReference type="EMBL" id="JACEIK010001571">
    <property type="protein sequence ID" value="MCD7470470.1"/>
    <property type="molecule type" value="Genomic_DNA"/>
</dbReference>
<feature type="compositionally biased region" description="Polar residues" evidence="4">
    <location>
        <begin position="323"/>
        <end position="333"/>
    </location>
</feature>
<dbReference type="PROSITE" id="PS50600">
    <property type="entry name" value="ULP_PROTEASE"/>
    <property type="match status" value="1"/>
</dbReference>
<dbReference type="SUPFAM" id="SSF54001">
    <property type="entry name" value="Cysteine proteinases"/>
    <property type="match status" value="1"/>
</dbReference>
<keyword evidence="3" id="KW-0378">Hydrolase</keyword>
<keyword evidence="2" id="KW-0645">Protease</keyword>
<evidence type="ECO:0000256" key="2">
    <source>
        <dbReference type="ARBA" id="ARBA00022670"/>
    </source>
</evidence>
<dbReference type="InterPro" id="IPR003653">
    <property type="entry name" value="Peptidase_C48_C"/>
</dbReference>
<evidence type="ECO:0000313" key="6">
    <source>
        <dbReference type="EMBL" id="MCD7470470.1"/>
    </source>
</evidence>
<organism evidence="6 7">
    <name type="scientific">Datura stramonium</name>
    <name type="common">Jimsonweed</name>
    <name type="synonym">Common thornapple</name>
    <dbReference type="NCBI Taxonomy" id="4076"/>
    <lineage>
        <taxon>Eukaryota</taxon>
        <taxon>Viridiplantae</taxon>
        <taxon>Streptophyta</taxon>
        <taxon>Embryophyta</taxon>
        <taxon>Tracheophyta</taxon>
        <taxon>Spermatophyta</taxon>
        <taxon>Magnoliopsida</taxon>
        <taxon>eudicotyledons</taxon>
        <taxon>Gunneridae</taxon>
        <taxon>Pentapetalae</taxon>
        <taxon>asterids</taxon>
        <taxon>lamiids</taxon>
        <taxon>Solanales</taxon>
        <taxon>Solanaceae</taxon>
        <taxon>Solanoideae</taxon>
        <taxon>Datureae</taxon>
        <taxon>Datura</taxon>
    </lineage>
</organism>
<dbReference type="Proteomes" id="UP000823775">
    <property type="component" value="Unassembled WGS sequence"/>
</dbReference>
<dbReference type="PANTHER" id="PTHR31470:SF40">
    <property type="entry name" value="UBIQUITIN-LIKE PROTEASE FAMILY PROFILE DOMAIN-CONTAINING PROTEIN"/>
    <property type="match status" value="1"/>
</dbReference>
<protein>
    <recommendedName>
        <fullName evidence="5">Ubiquitin-like protease family profile domain-containing protein</fullName>
    </recommendedName>
</protein>
<evidence type="ECO:0000256" key="1">
    <source>
        <dbReference type="ARBA" id="ARBA00005234"/>
    </source>
</evidence>
<evidence type="ECO:0000256" key="3">
    <source>
        <dbReference type="ARBA" id="ARBA00022801"/>
    </source>
</evidence>
<feature type="region of interest" description="Disordered" evidence="4">
    <location>
        <begin position="309"/>
        <end position="333"/>
    </location>
</feature>
<comment type="similarity">
    <text evidence="1">Belongs to the peptidase C48 family.</text>
</comment>
<accession>A0ABS8THY7</accession>
<feature type="domain" description="Ubiquitin-like protease family profile" evidence="5">
    <location>
        <begin position="32"/>
        <end position="271"/>
    </location>
</feature>
<keyword evidence="7" id="KW-1185">Reference proteome</keyword>
<dbReference type="PANTHER" id="PTHR31470">
    <property type="entry name" value="CYSTEINE PROTEINASES SUPERFAMILY PROTEIN-RELATED-RELATED"/>
    <property type="match status" value="1"/>
</dbReference>
<sequence>MGGMPLALHVWLYKCCSQVDPKVATKLVFKNIVPNSMELSILELPPPFVEPCSIHPVANETNQLDDFLDVQPHILTIKEKEKVGYSSSTVKNKPKQQTVASPHSTRIQVRHVVKPSIKKMLSIQPLHFVSSIAKEKDLMCEYINGYRLYDSIPWYTVDNIFIPINVKNKLHWVLAVLSLRDRCIYVYDFLISADHDVAVKHEIDKLSQLLPIYLSTMDFYQNKGITSSTHPRYNIQKPLDSFEVMYVDNISQQRNGSMDCGLFVDAYTKILSGGEGIPNSNIDVELLRNRYSSILWDYAIKKIEADSMSEDEAPPRKIRPIVESSSSDRTILS</sequence>
<name>A0ABS8THY7_DATST</name>
<gene>
    <name evidence="6" type="ORF">HAX54_010373</name>
</gene>
<reference evidence="6 7" key="1">
    <citation type="journal article" date="2021" name="BMC Genomics">
        <title>Datura genome reveals duplications of psychoactive alkaloid biosynthetic genes and high mutation rate following tissue culture.</title>
        <authorList>
            <person name="Rajewski A."/>
            <person name="Carter-House D."/>
            <person name="Stajich J."/>
            <person name="Litt A."/>
        </authorList>
    </citation>
    <scope>NUCLEOTIDE SEQUENCE [LARGE SCALE GENOMIC DNA]</scope>
    <source>
        <strain evidence="6">AR-01</strain>
    </source>
</reference>
<evidence type="ECO:0000256" key="4">
    <source>
        <dbReference type="SAM" id="MobiDB-lite"/>
    </source>
</evidence>
<evidence type="ECO:0000313" key="7">
    <source>
        <dbReference type="Proteomes" id="UP000823775"/>
    </source>
</evidence>
<dbReference type="Gene3D" id="3.40.395.10">
    <property type="entry name" value="Adenoviral Proteinase, Chain A"/>
    <property type="match status" value="1"/>
</dbReference>
<dbReference type="InterPro" id="IPR038765">
    <property type="entry name" value="Papain-like_cys_pep_sf"/>
</dbReference>